<name>A0A1U7N506_9CYAN</name>
<accession>A0A1U7N506</accession>
<keyword evidence="2" id="KW-1185">Reference proteome</keyword>
<gene>
    <name evidence="1" type="ORF">BJP37_20330</name>
</gene>
<dbReference type="RefSeq" id="WP_198954135.1">
    <property type="nucleotide sequence ID" value="NZ_MKZS01000001.1"/>
</dbReference>
<dbReference type="AlphaFoldDB" id="A0A1U7N506"/>
<dbReference type="Proteomes" id="UP000186657">
    <property type="component" value="Unassembled WGS sequence"/>
</dbReference>
<sequence length="101" mass="11778">MAVNQDTLWDRFLSPIIFSLIDQEKLLQFYQTMDWEAECDRFRNPDLIYPDYYSTQNFHGIEGGYLNGSAATSYDPITQYALPPNETWVLDTPRRSKNGDS</sequence>
<proteinExistence type="predicted"/>
<comment type="caution">
    <text evidence="1">The sequence shown here is derived from an EMBL/GenBank/DDBJ whole genome shotgun (WGS) entry which is preliminary data.</text>
</comment>
<reference evidence="1 2" key="1">
    <citation type="submission" date="2016-10" db="EMBL/GenBank/DDBJ databases">
        <title>Comparative genomics uncovers the prolific and rare metabolic potential of the cyanobacterial genus Moorea.</title>
        <authorList>
            <person name="Leao T."/>
            <person name="Castelao G."/>
            <person name="Korobeynikov A."/>
            <person name="Monroe E.A."/>
            <person name="Podell S."/>
            <person name="Glukhov E."/>
            <person name="Allen E."/>
            <person name="Gerwick W.H."/>
            <person name="Gerwick L."/>
        </authorList>
    </citation>
    <scope>NUCLEOTIDE SEQUENCE [LARGE SCALE GENOMIC DNA]</scope>
    <source>
        <strain evidence="1 2">PNG5-198</strain>
    </source>
</reference>
<evidence type="ECO:0000313" key="2">
    <source>
        <dbReference type="Proteomes" id="UP000186657"/>
    </source>
</evidence>
<dbReference type="EMBL" id="MKZS01000001">
    <property type="protein sequence ID" value="OLT61011.1"/>
    <property type="molecule type" value="Genomic_DNA"/>
</dbReference>
<evidence type="ECO:0000313" key="1">
    <source>
        <dbReference type="EMBL" id="OLT61011.1"/>
    </source>
</evidence>
<organism evidence="1 2">
    <name type="scientific">Moorena bouillonii PNG</name>
    <dbReference type="NCBI Taxonomy" id="568701"/>
    <lineage>
        <taxon>Bacteria</taxon>
        <taxon>Bacillati</taxon>
        <taxon>Cyanobacteriota</taxon>
        <taxon>Cyanophyceae</taxon>
        <taxon>Coleofasciculales</taxon>
        <taxon>Coleofasciculaceae</taxon>
        <taxon>Moorena</taxon>
    </lineage>
</organism>
<protein>
    <submittedName>
        <fullName evidence="1">Uncharacterized protein</fullName>
    </submittedName>
</protein>